<gene>
    <name evidence="2" type="ORF">CXR23_14485</name>
</gene>
<protein>
    <submittedName>
        <fullName evidence="2">Uncharacterized protein</fullName>
    </submittedName>
</protein>
<accession>A0A3T0DFX8</accession>
<sequence length="123" mass="14075">MGRQFFVYIFQLILQIRLRRIFEHQRILLSEDTRSGSSTKRTGNRSPGAHRRDSGDIRCAQTQSNQTFDDEIRQCVCFHGDRIVDFPCFFLTDSLRQCSIVATPAVAVLFMLGRIANMIVSSS</sequence>
<organism evidence="2 3">
    <name type="scientific">Brevibacterium aurantiacum</name>
    <dbReference type="NCBI Taxonomy" id="273384"/>
    <lineage>
        <taxon>Bacteria</taxon>
        <taxon>Bacillati</taxon>
        <taxon>Actinomycetota</taxon>
        <taxon>Actinomycetes</taxon>
        <taxon>Micrococcales</taxon>
        <taxon>Brevibacteriaceae</taxon>
        <taxon>Brevibacterium</taxon>
    </lineage>
</organism>
<feature type="region of interest" description="Disordered" evidence="1">
    <location>
        <begin position="33"/>
        <end position="56"/>
    </location>
</feature>
<reference evidence="2 3" key="2">
    <citation type="submission" date="2019-01" db="EMBL/GenBank/DDBJ databases">
        <title>Comparative genomic analysis of Brevibacterium aurantiacum sheds light on its evolution and its adaptation to smear-ripened cheeses.</title>
        <authorList>
            <person name="Moineau S."/>
        </authorList>
    </citation>
    <scope>NUCLEOTIDE SEQUENCE [LARGE SCALE GENOMIC DNA]</scope>
    <source>
        <strain evidence="2 3">SMQ-1417</strain>
    </source>
</reference>
<evidence type="ECO:0000313" key="3">
    <source>
        <dbReference type="Proteomes" id="UP000283000"/>
    </source>
</evidence>
<dbReference type="Proteomes" id="UP000283000">
    <property type="component" value="Chromosome"/>
</dbReference>
<evidence type="ECO:0000256" key="1">
    <source>
        <dbReference type="SAM" id="MobiDB-lite"/>
    </source>
</evidence>
<evidence type="ECO:0000313" key="2">
    <source>
        <dbReference type="EMBL" id="AZT94205.1"/>
    </source>
</evidence>
<dbReference type="EMBL" id="CP025330">
    <property type="protein sequence ID" value="AZT94205.1"/>
    <property type="molecule type" value="Genomic_DNA"/>
</dbReference>
<reference evidence="2 3" key="1">
    <citation type="submission" date="2017-12" db="EMBL/GenBank/DDBJ databases">
        <authorList>
            <person name="Levesque S."/>
        </authorList>
    </citation>
    <scope>NUCLEOTIDE SEQUENCE [LARGE SCALE GENOMIC DNA]</scope>
    <source>
        <strain evidence="2 3">SMQ-1417</strain>
    </source>
</reference>
<name>A0A3T0DFX8_BREAU</name>
<dbReference type="AlphaFoldDB" id="A0A3T0DFX8"/>
<feature type="compositionally biased region" description="Polar residues" evidence="1">
    <location>
        <begin position="35"/>
        <end position="45"/>
    </location>
</feature>
<proteinExistence type="predicted"/>